<evidence type="ECO:0000256" key="4">
    <source>
        <dbReference type="ARBA" id="ARBA00022989"/>
    </source>
</evidence>
<evidence type="ECO:0000256" key="3">
    <source>
        <dbReference type="ARBA" id="ARBA00022692"/>
    </source>
</evidence>
<evidence type="ECO:0000313" key="8">
    <source>
        <dbReference type="EMBL" id="MBZ5752853.1"/>
    </source>
</evidence>
<proteinExistence type="inferred from homology"/>
<name>A0ABS7UXX9_9BACI</name>
<feature type="transmembrane region" description="Helical" evidence="6">
    <location>
        <begin position="32"/>
        <end position="50"/>
    </location>
</feature>
<comment type="similarity">
    <text evidence="2">Belongs to the GtrA family.</text>
</comment>
<evidence type="ECO:0000256" key="6">
    <source>
        <dbReference type="SAM" id="Phobius"/>
    </source>
</evidence>
<comment type="subcellular location">
    <subcellularLocation>
        <location evidence="1">Membrane</location>
        <topology evidence="1">Multi-pass membrane protein</topology>
    </subcellularLocation>
</comment>
<dbReference type="PANTHER" id="PTHR38459:SF1">
    <property type="entry name" value="PROPHAGE BACTOPRENOL-LINKED GLUCOSE TRANSLOCASE HOMOLOG"/>
    <property type="match status" value="1"/>
</dbReference>
<reference evidence="8" key="1">
    <citation type="submission" date="2024-05" db="EMBL/GenBank/DDBJ databases">
        <title>Metabacillus sp. nov., isolated from the rhizosphere soil of tomato plants.</title>
        <authorList>
            <person name="Ma R."/>
        </authorList>
    </citation>
    <scope>NUCLEOTIDE SEQUENCE</scope>
    <source>
        <strain evidence="8">DBTR6</strain>
    </source>
</reference>
<dbReference type="RefSeq" id="WP_224141298.1">
    <property type="nucleotide sequence ID" value="NZ_JAIQUM010000071.1"/>
</dbReference>
<sequence length="121" mass="13742">MKRLLKFGTVGIFNTLITIGSFMLLLSVGVNYLLANIISYGLGVINSYYWNKNWVFEATPGQKNLFLKFVVVNLITLLINTLSLYLLVDHLGIHPIIGQFISTGIGMVINYLLNKRWTFKK</sequence>
<keyword evidence="3 6" id="KW-0812">Transmembrane</keyword>
<dbReference type="EMBL" id="JAIQUM010000071">
    <property type="protein sequence ID" value="MBZ5752853.1"/>
    <property type="molecule type" value="Genomic_DNA"/>
</dbReference>
<feature type="transmembrane region" description="Helical" evidence="6">
    <location>
        <begin position="65"/>
        <end position="87"/>
    </location>
</feature>
<dbReference type="PANTHER" id="PTHR38459">
    <property type="entry name" value="PROPHAGE BACTOPRENOL-LINKED GLUCOSE TRANSLOCASE HOMOLOG"/>
    <property type="match status" value="1"/>
</dbReference>
<evidence type="ECO:0000256" key="2">
    <source>
        <dbReference type="ARBA" id="ARBA00009399"/>
    </source>
</evidence>
<evidence type="ECO:0000256" key="5">
    <source>
        <dbReference type="ARBA" id="ARBA00023136"/>
    </source>
</evidence>
<organism evidence="8 9">
    <name type="scientific">Metabacillus rhizolycopersici</name>
    <dbReference type="NCBI Taxonomy" id="2875709"/>
    <lineage>
        <taxon>Bacteria</taxon>
        <taxon>Bacillati</taxon>
        <taxon>Bacillota</taxon>
        <taxon>Bacilli</taxon>
        <taxon>Bacillales</taxon>
        <taxon>Bacillaceae</taxon>
        <taxon>Metabacillus</taxon>
    </lineage>
</organism>
<keyword evidence="4 6" id="KW-1133">Transmembrane helix</keyword>
<evidence type="ECO:0000259" key="7">
    <source>
        <dbReference type="Pfam" id="PF04138"/>
    </source>
</evidence>
<gene>
    <name evidence="8" type="ORF">K9V48_22070</name>
</gene>
<keyword evidence="9" id="KW-1185">Reference proteome</keyword>
<evidence type="ECO:0000313" key="9">
    <source>
        <dbReference type="Proteomes" id="UP001165287"/>
    </source>
</evidence>
<comment type="caution">
    <text evidence="8">The sequence shown here is derived from an EMBL/GenBank/DDBJ whole genome shotgun (WGS) entry which is preliminary data.</text>
</comment>
<feature type="transmembrane region" description="Helical" evidence="6">
    <location>
        <begin position="93"/>
        <end position="113"/>
    </location>
</feature>
<feature type="domain" description="GtrA/DPMS transmembrane" evidence="7">
    <location>
        <begin position="6"/>
        <end position="119"/>
    </location>
</feature>
<dbReference type="InterPro" id="IPR051401">
    <property type="entry name" value="GtrA_CellWall_Glycosyl"/>
</dbReference>
<dbReference type="InterPro" id="IPR007267">
    <property type="entry name" value="GtrA_DPMS_TM"/>
</dbReference>
<dbReference type="Pfam" id="PF04138">
    <property type="entry name" value="GtrA_DPMS_TM"/>
    <property type="match status" value="1"/>
</dbReference>
<accession>A0ABS7UXX9</accession>
<dbReference type="Proteomes" id="UP001165287">
    <property type="component" value="Unassembled WGS sequence"/>
</dbReference>
<evidence type="ECO:0000256" key="1">
    <source>
        <dbReference type="ARBA" id="ARBA00004141"/>
    </source>
</evidence>
<protein>
    <submittedName>
        <fullName evidence="8">GtrA family protein</fullName>
    </submittedName>
</protein>
<keyword evidence="5 6" id="KW-0472">Membrane</keyword>
<feature type="transmembrane region" description="Helical" evidence="6">
    <location>
        <begin position="7"/>
        <end position="26"/>
    </location>
</feature>